<evidence type="ECO:0000313" key="1">
    <source>
        <dbReference type="EMBL" id="MBT9813833.1"/>
    </source>
</evidence>
<dbReference type="AlphaFoldDB" id="A0AA41FSZ6"/>
<dbReference type="Proteomes" id="UP000708338">
    <property type="component" value="Unassembled WGS sequence"/>
</dbReference>
<dbReference type="EMBL" id="WQPS01000168">
    <property type="protein sequence ID" value="MBT9813833.1"/>
    <property type="molecule type" value="Genomic_DNA"/>
</dbReference>
<comment type="caution">
    <text evidence="1">The sequence shown here is derived from an EMBL/GenBank/DDBJ whole genome shotgun (WGS) entry which is preliminary data.</text>
</comment>
<protein>
    <submittedName>
        <fullName evidence="1">Uncharacterized protein</fullName>
    </submittedName>
</protein>
<organism evidence="1 2">
    <name type="scientific">Enterocloster citroniae</name>
    <dbReference type="NCBI Taxonomy" id="358743"/>
    <lineage>
        <taxon>Bacteria</taxon>
        <taxon>Bacillati</taxon>
        <taxon>Bacillota</taxon>
        <taxon>Clostridia</taxon>
        <taxon>Lachnospirales</taxon>
        <taxon>Lachnospiraceae</taxon>
        <taxon>Enterocloster</taxon>
    </lineage>
</organism>
<name>A0AA41FSZ6_9FIRM</name>
<gene>
    <name evidence="1" type="ORF">GPL26_30140</name>
</gene>
<accession>A0AA41FSZ6</accession>
<evidence type="ECO:0000313" key="2">
    <source>
        <dbReference type="Proteomes" id="UP000708338"/>
    </source>
</evidence>
<reference evidence="1" key="1">
    <citation type="journal article" date="2021" name="Gut Microbes">
        <title>A synthetic consortium of 100 gut commensals modulates the composition and function in a colon model of the microbiome of elderly subjects.</title>
        <authorList>
            <person name="Perez M."/>
            <person name="Ntemiri A."/>
            <person name="Tan H."/>
            <person name="Harris H.M.B."/>
            <person name="Roager H.M."/>
            <person name="Ribiere C."/>
            <person name="O'Toole P.W."/>
        </authorList>
    </citation>
    <scope>NUCLEOTIDE SEQUENCE</scope>
    <source>
        <strain evidence="1">MCC335</strain>
    </source>
</reference>
<proteinExistence type="predicted"/>
<sequence length="104" mass="11177">MSAVTLIEDIIDSEITGEIYYRVKSGICYIRCRIITPSASARENVLICSGMPKSAIGQSRYCSNGIGTAAIGVVYIDNNSTELKINLSGQAGNGYVSFSYPINQ</sequence>